<gene>
    <name evidence="2" type="ORF">PLOB_00008653</name>
</gene>
<evidence type="ECO:0000313" key="3">
    <source>
        <dbReference type="Proteomes" id="UP001159405"/>
    </source>
</evidence>
<organism evidence="2 3">
    <name type="scientific">Porites lobata</name>
    <dbReference type="NCBI Taxonomy" id="104759"/>
    <lineage>
        <taxon>Eukaryota</taxon>
        <taxon>Metazoa</taxon>
        <taxon>Cnidaria</taxon>
        <taxon>Anthozoa</taxon>
        <taxon>Hexacorallia</taxon>
        <taxon>Scleractinia</taxon>
        <taxon>Fungiina</taxon>
        <taxon>Poritidae</taxon>
        <taxon>Porites</taxon>
    </lineage>
</organism>
<evidence type="ECO:0000256" key="1">
    <source>
        <dbReference type="SAM" id="MobiDB-lite"/>
    </source>
</evidence>
<proteinExistence type="predicted"/>
<name>A0ABN8QNH4_9CNID</name>
<comment type="caution">
    <text evidence="2">The sequence shown here is derived from an EMBL/GenBank/DDBJ whole genome shotgun (WGS) entry which is preliminary data.</text>
</comment>
<sequence>MVDYLVEISSKSYGLMKEEFFSIFEAIDQKLEEPTTEIETQEDSDDEGEDLMESDGEEESESETEEDRAFIDDEVAEDQGASFYRPFDRERAGEEVEEYLDTVEKPKVTNPEPYKKKEHPLKKLRDRLEEYLRELPVLGSNSGKYDLNAVKEFLFPVLVQNEQVQFTIKHNNNIMCLKTKNLRFLDFTNFLARLQLR</sequence>
<evidence type="ECO:0000313" key="2">
    <source>
        <dbReference type="EMBL" id="CAH3167403.1"/>
    </source>
</evidence>
<feature type="compositionally biased region" description="Acidic residues" evidence="1">
    <location>
        <begin position="34"/>
        <end position="77"/>
    </location>
</feature>
<reference evidence="2 3" key="1">
    <citation type="submission" date="2022-05" db="EMBL/GenBank/DDBJ databases">
        <authorList>
            <consortium name="Genoscope - CEA"/>
            <person name="William W."/>
        </authorList>
    </citation>
    <scope>NUCLEOTIDE SEQUENCE [LARGE SCALE GENOMIC DNA]</scope>
</reference>
<accession>A0ABN8QNH4</accession>
<dbReference type="Proteomes" id="UP001159405">
    <property type="component" value="Unassembled WGS sequence"/>
</dbReference>
<feature type="region of interest" description="Disordered" evidence="1">
    <location>
        <begin position="31"/>
        <end position="77"/>
    </location>
</feature>
<dbReference type="EMBL" id="CALNXK010000140">
    <property type="protein sequence ID" value="CAH3167403.1"/>
    <property type="molecule type" value="Genomic_DNA"/>
</dbReference>
<protein>
    <submittedName>
        <fullName evidence="2">Uncharacterized protein</fullName>
    </submittedName>
</protein>
<keyword evidence="3" id="KW-1185">Reference proteome</keyword>